<dbReference type="AlphaFoldDB" id="A0A0F9FMR1"/>
<comment type="caution">
    <text evidence="1">The sequence shown here is derived from an EMBL/GenBank/DDBJ whole genome shotgun (WGS) entry which is preliminary data.</text>
</comment>
<sequence length="62" mass="6617">MAIVRIDVDACGSGWQACVTAKAHKESQWVIREDTLPGLAVAVMYAVVAAVRGLPSDCEEVE</sequence>
<proteinExistence type="predicted"/>
<protein>
    <submittedName>
        <fullName evidence="1">Uncharacterized protein</fullName>
    </submittedName>
</protein>
<dbReference type="EMBL" id="LAZR01029768">
    <property type="protein sequence ID" value="KKL58585.1"/>
    <property type="molecule type" value="Genomic_DNA"/>
</dbReference>
<organism evidence="1">
    <name type="scientific">marine sediment metagenome</name>
    <dbReference type="NCBI Taxonomy" id="412755"/>
    <lineage>
        <taxon>unclassified sequences</taxon>
        <taxon>metagenomes</taxon>
        <taxon>ecological metagenomes</taxon>
    </lineage>
</organism>
<name>A0A0F9FMR1_9ZZZZ</name>
<gene>
    <name evidence="1" type="ORF">LCGC14_2223910</name>
</gene>
<reference evidence="1" key="1">
    <citation type="journal article" date="2015" name="Nature">
        <title>Complex archaea that bridge the gap between prokaryotes and eukaryotes.</title>
        <authorList>
            <person name="Spang A."/>
            <person name="Saw J.H."/>
            <person name="Jorgensen S.L."/>
            <person name="Zaremba-Niedzwiedzka K."/>
            <person name="Martijn J."/>
            <person name="Lind A.E."/>
            <person name="van Eijk R."/>
            <person name="Schleper C."/>
            <person name="Guy L."/>
            <person name="Ettema T.J."/>
        </authorList>
    </citation>
    <scope>NUCLEOTIDE SEQUENCE</scope>
</reference>
<accession>A0A0F9FMR1</accession>
<evidence type="ECO:0000313" key="1">
    <source>
        <dbReference type="EMBL" id="KKL58585.1"/>
    </source>
</evidence>